<dbReference type="PANTHER" id="PTHR10773:SF19">
    <property type="match status" value="1"/>
</dbReference>
<evidence type="ECO:0000256" key="1">
    <source>
        <dbReference type="SAM" id="MobiDB-lite"/>
    </source>
</evidence>
<proteinExistence type="predicted"/>
<feature type="compositionally biased region" description="Polar residues" evidence="1">
    <location>
        <begin position="175"/>
        <end position="184"/>
    </location>
</feature>
<evidence type="ECO:0000313" key="2">
    <source>
        <dbReference type="EnsemblMetazoa" id="XP_050511827.1"/>
    </source>
</evidence>
<protein>
    <submittedName>
        <fullName evidence="2">Uncharacterized protein</fullName>
    </submittedName>
</protein>
<organism evidence="2 3">
    <name type="scientific">Diabrotica virgifera virgifera</name>
    <name type="common">western corn rootworm</name>
    <dbReference type="NCBI Taxonomy" id="50390"/>
    <lineage>
        <taxon>Eukaryota</taxon>
        <taxon>Metazoa</taxon>
        <taxon>Ecdysozoa</taxon>
        <taxon>Arthropoda</taxon>
        <taxon>Hexapoda</taxon>
        <taxon>Insecta</taxon>
        <taxon>Pterygota</taxon>
        <taxon>Neoptera</taxon>
        <taxon>Endopterygota</taxon>
        <taxon>Coleoptera</taxon>
        <taxon>Polyphaga</taxon>
        <taxon>Cucujiformia</taxon>
        <taxon>Chrysomeloidea</taxon>
        <taxon>Chrysomelidae</taxon>
        <taxon>Galerucinae</taxon>
        <taxon>Diabroticina</taxon>
        <taxon>Diabroticites</taxon>
        <taxon>Diabrotica</taxon>
    </lineage>
</organism>
<sequence>MMECDSMHSAIEREKKYVAVHTLHDWKNIFVKARSKRGIKKKDPYIVHELQYSDFINWKLLAKNMLKNTKLSKSGEKVRWLQIKCFRVEREYPGTIKYRYEHYGPYFELSIYGRGRPPTEASLSLQQAYLGMRLISLAKFNDLQKLCTTDVIPSEFHAWYSSLPTSKSVIDRNSEPSIYSNSESEGSEDEQRI</sequence>
<dbReference type="GeneID" id="126887932"/>
<feature type="region of interest" description="Disordered" evidence="1">
    <location>
        <begin position="172"/>
        <end position="193"/>
    </location>
</feature>
<keyword evidence="3" id="KW-1185">Reference proteome</keyword>
<dbReference type="Proteomes" id="UP001652700">
    <property type="component" value="Unplaced"/>
</dbReference>
<dbReference type="PANTHER" id="PTHR10773">
    <property type="entry name" value="DNA-DIRECTED RNA POLYMERASES I, II, AND III SUBUNIT RPABC2"/>
    <property type="match status" value="1"/>
</dbReference>
<reference evidence="2" key="1">
    <citation type="submission" date="2025-05" db="UniProtKB">
        <authorList>
            <consortium name="EnsemblMetazoa"/>
        </authorList>
    </citation>
    <scope>IDENTIFICATION</scope>
</reference>
<name>A0ABM5KNQ5_DIAVI</name>
<accession>A0ABM5KNQ5</accession>
<evidence type="ECO:0000313" key="3">
    <source>
        <dbReference type="Proteomes" id="UP001652700"/>
    </source>
</evidence>
<dbReference type="RefSeq" id="XP_050511827.1">
    <property type="nucleotide sequence ID" value="XM_050655870.1"/>
</dbReference>
<dbReference type="EnsemblMetazoa" id="XM_050655870.1">
    <property type="protein sequence ID" value="XP_050511827.1"/>
    <property type="gene ID" value="LOC126887932"/>
</dbReference>